<feature type="compositionally biased region" description="Polar residues" evidence="1">
    <location>
        <begin position="1"/>
        <end position="10"/>
    </location>
</feature>
<evidence type="ECO:0000256" key="1">
    <source>
        <dbReference type="SAM" id="MobiDB-lite"/>
    </source>
</evidence>
<dbReference type="STRING" id="1157962.A0A250WWD6"/>
<dbReference type="AlphaFoldDB" id="A0A250WWD6"/>
<feature type="compositionally biased region" description="Low complexity" evidence="1">
    <location>
        <begin position="46"/>
        <end position="57"/>
    </location>
</feature>
<evidence type="ECO:0000313" key="2">
    <source>
        <dbReference type="EMBL" id="GAX75019.1"/>
    </source>
</evidence>
<dbReference type="EMBL" id="BEGY01000010">
    <property type="protein sequence ID" value="GAX75019.1"/>
    <property type="molecule type" value="Genomic_DNA"/>
</dbReference>
<protein>
    <submittedName>
        <fullName evidence="2">Uncharacterized protein</fullName>
    </submittedName>
</protein>
<comment type="caution">
    <text evidence="2">The sequence shown here is derived from an EMBL/GenBank/DDBJ whole genome shotgun (WGS) entry which is preliminary data.</text>
</comment>
<sequence>MMQRTGQTTELGDLKPIGRRPDQNEGDSNAGSGTGEGGPGAGSSGAGNQSNSTGSGSEHVDPRSEAYMPDQTGYYAGMGALVGAVFGWSTQFF</sequence>
<evidence type="ECO:0000313" key="3">
    <source>
        <dbReference type="Proteomes" id="UP000232323"/>
    </source>
</evidence>
<name>A0A250WWD6_9CHLO</name>
<gene>
    <name evidence="2" type="ORF">CEUSTIGMA_g2465.t1</name>
</gene>
<keyword evidence="3" id="KW-1185">Reference proteome</keyword>
<organism evidence="2 3">
    <name type="scientific">Chlamydomonas eustigma</name>
    <dbReference type="NCBI Taxonomy" id="1157962"/>
    <lineage>
        <taxon>Eukaryota</taxon>
        <taxon>Viridiplantae</taxon>
        <taxon>Chlorophyta</taxon>
        <taxon>core chlorophytes</taxon>
        <taxon>Chlorophyceae</taxon>
        <taxon>CS clade</taxon>
        <taxon>Chlamydomonadales</taxon>
        <taxon>Chlamydomonadaceae</taxon>
        <taxon>Chlamydomonas</taxon>
    </lineage>
</organism>
<feature type="region of interest" description="Disordered" evidence="1">
    <location>
        <begin position="1"/>
        <end position="71"/>
    </location>
</feature>
<reference evidence="2 3" key="1">
    <citation type="submission" date="2017-08" db="EMBL/GenBank/DDBJ databases">
        <title>Acidophilic green algal genome provides insights into adaptation to an acidic environment.</title>
        <authorList>
            <person name="Hirooka S."/>
            <person name="Hirose Y."/>
            <person name="Kanesaki Y."/>
            <person name="Higuchi S."/>
            <person name="Fujiwara T."/>
            <person name="Onuma R."/>
            <person name="Era A."/>
            <person name="Ohbayashi R."/>
            <person name="Uzuka A."/>
            <person name="Nozaki H."/>
            <person name="Yoshikawa H."/>
            <person name="Miyagishima S.Y."/>
        </authorList>
    </citation>
    <scope>NUCLEOTIDE SEQUENCE [LARGE SCALE GENOMIC DNA]</scope>
    <source>
        <strain evidence="2 3">NIES-2499</strain>
    </source>
</reference>
<dbReference type="Proteomes" id="UP000232323">
    <property type="component" value="Unassembled WGS sequence"/>
</dbReference>
<proteinExistence type="predicted"/>
<feature type="compositionally biased region" description="Gly residues" evidence="1">
    <location>
        <begin position="32"/>
        <end position="45"/>
    </location>
</feature>
<accession>A0A250WWD6</accession>